<feature type="compositionally biased region" description="Basic residues" evidence="1">
    <location>
        <begin position="1"/>
        <end position="10"/>
    </location>
</feature>
<dbReference type="EMBL" id="JBJXBP010000004">
    <property type="protein sequence ID" value="KAL3833753.1"/>
    <property type="molecule type" value="Genomic_DNA"/>
</dbReference>
<feature type="compositionally biased region" description="Basic and acidic residues" evidence="1">
    <location>
        <begin position="11"/>
        <end position="23"/>
    </location>
</feature>
<reference evidence="2 3" key="1">
    <citation type="submission" date="2024-12" db="EMBL/GenBank/DDBJ databases">
        <title>The unique morphological basis and parallel evolutionary history of personate flowers in Penstemon.</title>
        <authorList>
            <person name="Depatie T.H."/>
            <person name="Wessinger C.A."/>
        </authorList>
    </citation>
    <scope>NUCLEOTIDE SEQUENCE [LARGE SCALE GENOMIC DNA]</scope>
    <source>
        <strain evidence="2">WTNN_2</strain>
        <tissue evidence="2">Leaf</tissue>
    </source>
</reference>
<gene>
    <name evidence="2" type="ORF">ACJIZ3_008489</name>
</gene>
<proteinExistence type="predicted"/>
<evidence type="ECO:0000313" key="2">
    <source>
        <dbReference type="EMBL" id="KAL3833753.1"/>
    </source>
</evidence>
<name>A0ABD3TAX4_9LAMI</name>
<protein>
    <submittedName>
        <fullName evidence="2">Uncharacterized protein</fullName>
    </submittedName>
</protein>
<accession>A0ABD3TAX4</accession>
<dbReference type="Proteomes" id="UP001634393">
    <property type="component" value="Unassembled WGS sequence"/>
</dbReference>
<evidence type="ECO:0000313" key="3">
    <source>
        <dbReference type="Proteomes" id="UP001634393"/>
    </source>
</evidence>
<dbReference type="AlphaFoldDB" id="A0ABD3TAX4"/>
<evidence type="ECO:0000256" key="1">
    <source>
        <dbReference type="SAM" id="MobiDB-lite"/>
    </source>
</evidence>
<feature type="region of interest" description="Disordered" evidence="1">
    <location>
        <begin position="1"/>
        <end position="31"/>
    </location>
</feature>
<keyword evidence="3" id="KW-1185">Reference proteome</keyword>
<sequence length="59" mass="6692">MNLNIFKKKTSPKEALRTSKREMSVATRGTRASLKRSLVVCNAMGYEDLDTSEASRKRE</sequence>
<organism evidence="2 3">
    <name type="scientific">Penstemon smallii</name>
    <dbReference type="NCBI Taxonomy" id="265156"/>
    <lineage>
        <taxon>Eukaryota</taxon>
        <taxon>Viridiplantae</taxon>
        <taxon>Streptophyta</taxon>
        <taxon>Embryophyta</taxon>
        <taxon>Tracheophyta</taxon>
        <taxon>Spermatophyta</taxon>
        <taxon>Magnoliopsida</taxon>
        <taxon>eudicotyledons</taxon>
        <taxon>Gunneridae</taxon>
        <taxon>Pentapetalae</taxon>
        <taxon>asterids</taxon>
        <taxon>lamiids</taxon>
        <taxon>Lamiales</taxon>
        <taxon>Plantaginaceae</taxon>
        <taxon>Cheloneae</taxon>
        <taxon>Penstemon</taxon>
    </lineage>
</organism>
<comment type="caution">
    <text evidence="2">The sequence shown here is derived from an EMBL/GenBank/DDBJ whole genome shotgun (WGS) entry which is preliminary data.</text>
</comment>